<dbReference type="SUPFAM" id="SSF53613">
    <property type="entry name" value="Ribokinase-like"/>
    <property type="match status" value="1"/>
</dbReference>
<dbReference type="Pfam" id="PF00294">
    <property type="entry name" value="PfkB"/>
    <property type="match status" value="1"/>
</dbReference>
<comment type="caution">
    <text evidence="2">The sequence shown here is derived from an EMBL/GenBank/DDBJ whole genome shotgun (WGS) entry which is preliminary data.</text>
</comment>
<proteinExistence type="predicted"/>
<organism evidence="2">
    <name type="scientific">Fundidesulfovibrio putealis</name>
    <dbReference type="NCBI Taxonomy" id="270496"/>
    <lineage>
        <taxon>Bacteria</taxon>
        <taxon>Pseudomonadati</taxon>
        <taxon>Thermodesulfobacteriota</taxon>
        <taxon>Desulfovibrionia</taxon>
        <taxon>Desulfovibrionales</taxon>
        <taxon>Desulfovibrionaceae</taxon>
        <taxon>Fundidesulfovibrio</taxon>
    </lineage>
</organism>
<protein>
    <submittedName>
        <fullName evidence="2">D-glycero-beta-D-manno-heptose-7-phosphate kinase</fullName>
    </submittedName>
</protein>
<accession>A0A7C4AI45</accession>
<keyword evidence="2" id="KW-0808">Transferase</keyword>
<dbReference type="InterPro" id="IPR029056">
    <property type="entry name" value="Ribokinase-like"/>
</dbReference>
<dbReference type="GO" id="GO:0005829">
    <property type="term" value="C:cytosol"/>
    <property type="evidence" value="ECO:0007669"/>
    <property type="project" value="TreeGrafter"/>
</dbReference>
<name>A0A7C4AI45_9BACT</name>
<dbReference type="GO" id="GO:0033786">
    <property type="term" value="F:heptose-1-phosphate adenylyltransferase activity"/>
    <property type="evidence" value="ECO:0007669"/>
    <property type="project" value="TreeGrafter"/>
</dbReference>
<sequence>VDPKVVNADLYAGVDLLTPNAKEAGELAGLAVEGRDSVIKAGLAMFRRLRCRSLCVTLGAQGMAVFEKPGRVVHVPTVARQVFDVTGAGDTVISVLALALGAGAGLVEASVLANYAAGHVVAQVGTAVTDQTALAQVLDTVERPELAMWLNIE</sequence>
<dbReference type="GO" id="GO:0033785">
    <property type="term" value="F:heptose 7-phosphate kinase activity"/>
    <property type="evidence" value="ECO:0007669"/>
    <property type="project" value="TreeGrafter"/>
</dbReference>
<evidence type="ECO:0000313" key="2">
    <source>
        <dbReference type="EMBL" id="HGG93341.1"/>
    </source>
</evidence>
<dbReference type="PANTHER" id="PTHR46969">
    <property type="entry name" value="BIFUNCTIONAL PROTEIN HLDE"/>
    <property type="match status" value="1"/>
</dbReference>
<dbReference type="PANTHER" id="PTHR46969:SF1">
    <property type="entry name" value="BIFUNCTIONAL PROTEIN HLDE"/>
    <property type="match status" value="1"/>
</dbReference>
<gene>
    <name evidence="2" type="ORF">ENR59_10390</name>
</gene>
<dbReference type="AlphaFoldDB" id="A0A7C4AI45"/>
<evidence type="ECO:0000259" key="1">
    <source>
        <dbReference type="Pfam" id="PF00294"/>
    </source>
</evidence>
<keyword evidence="2" id="KW-0418">Kinase</keyword>
<dbReference type="InterPro" id="IPR011611">
    <property type="entry name" value="PfkB_dom"/>
</dbReference>
<reference evidence="2" key="1">
    <citation type="journal article" date="2020" name="mSystems">
        <title>Genome- and Community-Level Interaction Insights into Carbon Utilization and Element Cycling Functions of Hydrothermarchaeota in Hydrothermal Sediment.</title>
        <authorList>
            <person name="Zhou Z."/>
            <person name="Liu Y."/>
            <person name="Xu W."/>
            <person name="Pan J."/>
            <person name="Luo Z.H."/>
            <person name="Li M."/>
        </authorList>
    </citation>
    <scope>NUCLEOTIDE SEQUENCE [LARGE SCALE GENOMIC DNA]</scope>
    <source>
        <strain evidence="2">SpSt-413</strain>
    </source>
</reference>
<feature type="non-terminal residue" evidence="2">
    <location>
        <position position="1"/>
    </location>
</feature>
<feature type="domain" description="Carbohydrate kinase PfkB" evidence="1">
    <location>
        <begin position="9"/>
        <end position="129"/>
    </location>
</feature>
<dbReference type="EMBL" id="DSRP01000722">
    <property type="protein sequence ID" value="HGG93341.1"/>
    <property type="molecule type" value="Genomic_DNA"/>
</dbReference>
<dbReference type="Gene3D" id="3.40.1190.20">
    <property type="match status" value="1"/>
</dbReference>